<proteinExistence type="predicted"/>
<evidence type="ECO:0000259" key="8">
    <source>
        <dbReference type="PROSITE" id="PS50850"/>
    </source>
</evidence>
<dbReference type="GO" id="GO:0022857">
    <property type="term" value="F:transmembrane transporter activity"/>
    <property type="evidence" value="ECO:0007669"/>
    <property type="project" value="InterPro"/>
</dbReference>
<feature type="transmembrane region" description="Helical" evidence="7">
    <location>
        <begin position="301"/>
        <end position="321"/>
    </location>
</feature>
<dbReference type="RefSeq" id="WP_121253378.1">
    <property type="nucleotide sequence ID" value="NZ_RBIL01000002.1"/>
</dbReference>
<dbReference type="InterPro" id="IPR011701">
    <property type="entry name" value="MFS"/>
</dbReference>
<dbReference type="SUPFAM" id="SSF103473">
    <property type="entry name" value="MFS general substrate transporter"/>
    <property type="match status" value="1"/>
</dbReference>
<feature type="transmembrane region" description="Helical" evidence="7">
    <location>
        <begin position="225"/>
        <end position="246"/>
    </location>
</feature>
<dbReference type="OrthoDB" id="9781469at2"/>
<feature type="transmembrane region" description="Helical" evidence="7">
    <location>
        <begin position="333"/>
        <end position="353"/>
    </location>
</feature>
<protein>
    <submittedName>
        <fullName evidence="9">DHA2 family multidrug resistance protein-like MFS transporter</fullName>
    </submittedName>
</protein>
<feature type="transmembrane region" description="Helical" evidence="7">
    <location>
        <begin position="200"/>
        <end position="219"/>
    </location>
</feature>
<dbReference type="PANTHER" id="PTHR42718">
    <property type="entry name" value="MAJOR FACILITATOR SUPERFAMILY MULTIDRUG TRANSPORTER MFSC"/>
    <property type="match status" value="1"/>
</dbReference>
<evidence type="ECO:0000313" key="10">
    <source>
        <dbReference type="Proteomes" id="UP000278962"/>
    </source>
</evidence>
<evidence type="ECO:0000313" key="9">
    <source>
        <dbReference type="EMBL" id="RKQ85999.1"/>
    </source>
</evidence>
<sequence length="494" mass="50152">MSTELQPHPRRWVGLAVLSLSLLVVMMDMTILNVALPELTRDVRPTSVELLWIVDAYSLVVAGVLVTAAALGDRFGRRRLLITGYAIFGVVSLAIVLADGAGTIIALRALLGVGGAMIMPATLAMIRTLFTDARERGMALGVWAAVAGGGAGLGPVVGGALLEAFSWHAAFLVNVPLMAVAVVAAVALLPESRSARPGRIDAASVVLSLAGMAGLVYAIKELGKHGFEPGAAIVGAVGVVALTAFVRRSLRSPQPMLDVRLLAGRRFRAGVVTAVSAMFAMGALFLLGAQHLQLIEGLSPLAAGLWLLPAAGASVVASLLAPPLAERTSARATLSAGLATSALGFLLLFALPIDLLTLVVAMSVVGLGTGTLSIASALIMSDTPAEKAGSAAAIEETSYEFGMVLSIAILGTVAAALYRAGLPADATPAVRESLAAALGSSEAFGPAAAAFTDSLAWTGLAGAVVIGAAAVAVWRLAAPRPDARPRGLVVPDPR</sequence>
<feature type="transmembrane region" description="Helical" evidence="7">
    <location>
        <begin position="167"/>
        <end position="188"/>
    </location>
</feature>
<accession>A0A660KZ84</accession>
<feature type="transmembrane region" description="Helical" evidence="7">
    <location>
        <begin position="359"/>
        <end position="380"/>
    </location>
</feature>
<evidence type="ECO:0000256" key="4">
    <source>
        <dbReference type="ARBA" id="ARBA00022692"/>
    </source>
</evidence>
<dbReference type="InterPro" id="IPR020846">
    <property type="entry name" value="MFS_dom"/>
</dbReference>
<dbReference type="GO" id="GO:0005886">
    <property type="term" value="C:plasma membrane"/>
    <property type="evidence" value="ECO:0007669"/>
    <property type="project" value="UniProtKB-SubCell"/>
</dbReference>
<evidence type="ECO:0000256" key="2">
    <source>
        <dbReference type="ARBA" id="ARBA00022448"/>
    </source>
</evidence>
<feature type="transmembrane region" description="Helical" evidence="7">
    <location>
        <begin position="267"/>
        <end position="289"/>
    </location>
</feature>
<keyword evidence="5 7" id="KW-1133">Transmembrane helix</keyword>
<evidence type="ECO:0000256" key="7">
    <source>
        <dbReference type="SAM" id="Phobius"/>
    </source>
</evidence>
<dbReference type="EMBL" id="RBIL01000002">
    <property type="protein sequence ID" value="RKQ85999.1"/>
    <property type="molecule type" value="Genomic_DNA"/>
</dbReference>
<reference evidence="9 10" key="1">
    <citation type="submission" date="2018-10" db="EMBL/GenBank/DDBJ databases">
        <title>Genomic Encyclopedia of Archaeal and Bacterial Type Strains, Phase II (KMG-II): from individual species to whole genera.</title>
        <authorList>
            <person name="Goeker M."/>
        </authorList>
    </citation>
    <scope>NUCLEOTIDE SEQUENCE [LARGE SCALE GENOMIC DNA]</scope>
    <source>
        <strain evidence="9 10">DSM 14954</strain>
    </source>
</reference>
<dbReference type="PANTHER" id="PTHR42718:SF47">
    <property type="entry name" value="METHYL VIOLOGEN RESISTANCE PROTEIN SMVA"/>
    <property type="match status" value="1"/>
</dbReference>
<feature type="domain" description="Major facilitator superfamily (MFS) profile" evidence="8">
    <location>
        <begin position="14"/>
        <end position="481"/>
    </location>
</feature>
<dbReference type="Gene3D" id="1.20.1250.20">
    <property type="entry name" value="MFS general substrate transporter like domains"/>
    <property type="match status" value="1"/>
</dbReference>
<dbReference type="AlphaFoldDB" id="A0A660KZ84"/>
<organism evidence="9 10">
    <name type="scientific">Solirubrobacter pauli</name>
    <dbReference type="NCBI Taxonomy" id="166793"/>
    <lineage>
        <taxon>Bacteria</taxon>
        <taxon>Bacillati</taxon>
        <taxon>Actinomycetota</taxon>
        <taxon>Thermoleophilia</taxon>
        <taxon>Solirubrobacterales</taxon>
        <taxon>Solirubrobacteraceae</taxon>
        <taxon>Solirubrobacter</taxon>
    </lineage>
</organism>
<keyword evidence="10" id="KW-1185">Reference proteome</keyword>
<comment type="subcellular location">
    <subcellularLocation>
        <location evidence="1">Cell membrane</location>
        <topology evidence="1">Multi-pass membrane protein</topology>
    </subcellularLocation>
</comment>
<feature type="transmembrane region" description="Helical" evidence="7">
    <location>
        <begin position="12"/>
        <end position="35"/>
    </location>
</feature>
<feature type="transmembrane region" description="Helical" evidence="7">
    <location>
        <begin position="138"/>
        <end position="161"/>
    </location>
</feature>
<dbReference type="InterPro" id="IPR036259">
    <property type="entry name" value="MFS_trans_sf"/>
</dbReference>
<feature type="transmembrane region" description="Helical" evidence="7">
    <location>
        <begin position="455"/>
        <end position="477"/>
    </location>
</feature>
<feature type="transmembrane region" description="Helical" evidence="7">
    <location>
        <begin position="80"/>
        <end position="98"/>
    </location>
</feature>
<feature type="transmembrane region" description="Helical" evidence="7">
    <location>
        <begin position="50"/>
        <end position="71"/>
    </location>
</feature>
<keyword evidence="3" id="KW-1003">Cell membrane</keyword>
<dbReference type="PROSITE" id="PS50850">
    <property type="entry name" value="MFS"/>
    <property type="match status" value="1"/>
</dbReference>
<dbReference type="Proteomes" id="UP000278962">
    <property type="component" value="Unassembled WGS sequence"/>
</dbReference>
<name>A0A660KZ84_9ACTN</name>
<keyword evidence="2" id="KW-0813">Transport</keyword>
<evidence type="ECO:0000256" key="6">
    <source>
        <dbReference type="ARBA" id="ARBA00023136"/>
    </source>
</evidence>
<feature type="transmembrane region" description="Helical" evidence="7">
    <location>
        <begin position="104"/>
        <end position="126"/>
    </location>
</feature>
<dbReference type="Pfam" id="PF07690">
    <property type="entry name" value="MFS_1"/>
    <property type="match status" value="1"/>
</dbReference>
<evidence type="ECO:0000256" key="3">
    <source>
        <dbReference type="ARBA" id="ARBA00022475"/>
    </source>
</evidence>
<evidence type="ECO:0000256" key="5">
    <source>
        <dbReference type="ARBA" id="ARBA00022989"/>
    </source>
</evidence>
<keyword evidence="4 7" id="KW-0812">Transmembrane</keyword>
<dbReference type="CDD" id="cd17321">
    <property type="entry name" value="MFS_MMR_MDR_like"/>
    <property type="match status" value="1"/>
</dbReference>
<evidence type="ECO:0000256" key="1">
    <source>
        <dbReference type="ARBA" id="ARBA00004651"/>
    </source>
</evidence>
<comment type="caution">
    <text evidence="9">The sequence shown here is derived from an EMBL/GenBank/DDBJ whole genome shotgun (WGS) entry which is preliminary data.</text>
</comment>
<gene>
    <name evidence="9" type="ORF">C8N24_4007</name>
</gene>
<keyword evidence="6 7" id="KW-0472">Membrane</keyword>
<dbReference type="Gene3D" id="1.20.1720.10">
    <property type="entry name" value="Multidrug resistance protein D"/>
    <property type="match status" value="1"/>
</dbReference>
<feature type="transmembrane region" description="Helical" evidence="7">
    <location>
        <begin position="401"/>
        <end position="418"/>
    </location>
</feature>